<organism evidence="1 2">
    <name type="scientific">Polarella glacialis</name>
    <name type="common">Dinoflagellate</name>
    <dbReference type="NCBI Taxonomy" id="89957"/>
    <lineage>
        <taxon>Eukaryota</taxon>
        <taxon>Sar</taxon>
        <taxon>Alveolata</taxon>
        <taxon>Dinophyceae</taxon>
        <taxon>Suessiales</taxon>
        <taxon>Suessiaceae</taxon>
        <taxon>Polarella</taxon>
    </lineage>
</organism>
<dbReference type="InterPro" id="IPR027443">
    <property type="entry name" value="IPNS-like_sf"/>
</dbReference>
<proteinExistence type="predicted"/>
<evidence type="ECO:0000313" key="1">
    <source>
        <dbReference type="EMBL" id="CAE8649199.1"/>
    </source>
</evidence>
<dbReference type="AlphaFoldDB" id="A0A813IDM5"/>
<comment type="caution">
    <text evidence="1">The sequence shown here is derived from an EMBL/GenBank/DDBJ whole genome shotgun (WGS) entry which is preliminary data.</text>
</comment>
<dbReference type="Gene3D" id="2.60.120.330">
    <property type="entry name" value="B-lactam Antibiotic, Isopenicillin N Synthase, Chain"/>
    <property type="match status" value="1"/>
</dbReference>
<feature type="non-terminal residue" evidence="1">
    <location>
        <position position="196"/>
    </location>
</feature>
<sequence length="196" mass="22339">AKFSGAPTSRLPSLESAAKVVPTEQYCSLFSRAAVSYYRRSLKVDPKQRPAYINLIGSLERNEPTGWYNDVQDIAVAAVQNGIWYNRWQRPPHFVPTLTAKPWHNPQDFELCRALEKNYPTIRAEYDAYMDKLLNRKDWDDSDTTPGLGDVGSRAGALHDGGLTKSGRWKEVPLFTNCTVQREYTDLFPETVRILQ</sequence>
<dbReference type="EMBL" id="CAJNNW010007365">
    <property type="protein sequence ID" value="CAE8649199.1"/>
    <property type="molecule type" value="Genomic_DNA"/>
</dbReference>
<feature type="non-terminal residue" evidence="1">
    <location>
        <position position="1"/>
    </location>
</feature>
<accession>A0A813IDM5</accession>
<evidence type="ECO:0000313" key="2">
    <source>
        <dbReference type="Proteomes" id="UP000626109"/>
    </source>
</evidence>
<name>A0A813IDM5_POLGL</name>
<dbReference type="Proteomes" id="UP000626109">
    <property type="component" value="Unassembled WGS sequence"/>
</dbReference>
<reference evidence="1" key="1">
    <citation type="submission" date="2021-02" db="EMBL/GenBank/DDBJ databases">
        <authorList>
            <person name="Dougan E. K."/>
            <person name="Rhodes N."/>
            <person name="Thang M."/>
            <person name="Chan C."/>
        </authorList>
    </citation>
    <scope>NUCLEOTIDE SEQUENCE</scope>
</reference>
<protein>
    <submittedName>
        <fullName evidence="1">Uncharacterized protein</fullName>
    </submittedName>
</protein>
<gene>
    <name evidence="1" type="ORF">PGLA2088_LOCUS7216</name>
</gene>